<evidence type="ECO:0000313" key="3">
    <source>
        <dbReference type="EMBL" id="KAH0552570.1"/>
    </source>
</evidence>
<feature type="compositionally biased region" description="Basic and acidic residues" evidence="1">
    <location>
        <begin position="240"/>
        <end position="251"/>
    </location>
</feature>
<feature type="compositionally biased region" description="Basic and acidic residues" evidence="1">
    <location>
        <begin position="362"/>
        <end position="372"/>
    </location>
</feature>
<keyword evidence="4" id="KW-1185">Reference proteome</keyword>
<dbReference type="PANTHER" id="PTHR47086:SF4">
    <property type="entry name" value="BTB DOMAIN-CONTAINING PROTEIN"/>
    <property type="match status" value="1"/>
</dbReference>
<proteinExistence type="predicted"/>
<name>A0AAV7ILG9_COTGL</name>
<dbReference type="Pfam" id="PF21599">
    <property type="entry name" value="ZSWIM3_N"/>
    <property type="match status" value="1"/>
</dbReference>
<dbReference type="Proteomes" id="UP000826195">
    <property type="component" value="Unassembled WGS sequence"/>
</dbReference>
<gene>
    <name evidence="3" type="ORF">KQX54_012831</name>
</gene>
<dbReference type="AlphaFoldDB" id="A0AAV7ILG9"/>
<feature type="region of interest" description="Disordered" evidence="1">
    <location>
        <begin position="225"/>
        <end position="331"/>
    </location>
</feature>
<dbReference type="InterPro" id="IPR040854">
    <property type="entry name" value="ZSWIM9"/>
</dbReference>
<organism evidence="3 4">
    <name type="scientific">Cotesia glomerata</name>
    <name type="common">Lepidopteran parasitic wasp</name>
    <name type="synonym">Apanteles glomeratus</name>
    <dbReference type="NCBI Taxonomy" id="32391"/>
    <lineage>
        <taxon>Eukaryota</taxon>
        <taxon>Metazoa</taxon>
        <taxon>Ecdysozoa</taxon>
        <taxon>Arthropoda</taxon>
        <taxon>Hexapoda</taxon>
        <taxon>Insecta</taxon>
        <taxon>Pterygota</taxon>
        <taxon>Neoptera</taxon>
        <taxon>Endopterygota</taxon>
        <taxon>Hymenoptera</taxon>
        <taxon>Apocrita</taxon>
        <taxon>Ichneumonoidea</taxon>
        <taxon>Braconidae</taxon>
        <taxon>Microgastrinae</taxon>
        <taxon>Cotesia</taxon>
    </lineage>
</organism>
<feature type="compositionally biased region" description="Basic and acidic residues" evidence="1">
    <location>
        <begin position="151"/>
        <end position="177"/>
    </location>
</feature>
<feature type="compositionally biased region" description="Basic and acidic residues" evidence="1">
    <location>
        <begin position="413"/>
        <end position="422"/>
    </location>
</feature>
<feature type="compositionally biased region" description="Basic and acidic residues" evidence="1">
    <location>
        <begin position="261"/>
        <end position="275"/>
    </location>
</feature>
<evidence type="ECO:0000313" key="4">
    <source>
        <dbReference type="Proteomes" id="UP000826195"/>
    </source>
</evidence>
<dbReference type="PANTHER" id="PTHR47086">
    <property type="entry name" value="BTB DOMAIN-CONTAINING PROTEIN"/>
    <property type="match status" value="1"/>
</dbReference>
<dbReference type="InterPro" id="IPR048325">
    <property type="entry name" value="ZSWIM3_N"/>
</dbReference>
<sequence>MESPKYAVGDTFHVWEDFEKIFKKYCKETHQTFGVSDSKTIQAANLKMHINDDLKYYKRYYKCTRAGIFSSKGNNKRQRQSEKIDCPVRLFLKASRDGNTLVITEFNDQHNHPLQPVEKQGKNQKRPKQSDPQSNNLEKENIIPGISNDNKMNEDEGLKSLDDRDEKPQSPEKHEYSDQPIMNKQIRSPNSNILEEEYLEQVDQVILELNESQLEIFNQLVEVPEGLPPTETAGEPGAEGSRELLKDDENLPPRGTAPESGAKESRELLKNDENLPPRGTAPESGVKKSPAMSAAYGIVMPERANTRGRPKKQTDSVIPRTPVAFVEQNKKDQQRQILGWILKDKDLVELRKSEQLPILKVDQSKKRSREDQDQGIEPLENEEQLNFERSPPLHEQPQEDDQQQEAQRLQNFSDRKQSNNNS</sequence>
<feature type="region of interest" description="Disordered" evidence="1">
    <location>
        <begin position="107"/>
        <end position="186"/>
    </location>
</feature>
<reference evidence="3 4" key="1">
    <citation type="journal article" date="2021" name="J. Hered.">
        <title>A chromosome-level genome assembly of the parasitoid wasp, Cotesia glomerata (Hymenoptera: Braconidae).</title>
        <authorList>
            <person name="Pinto B.J."/>
            <person name="Weis J.J."/>
            <person name="Gamble T."/>
            <person name="Ode P.J."/>
            <person name="Paul R."/>
            <person name="Zaspel J.M."/>
        </authorList>
    </citation>
    <scope>NUCLEOTIDE SEQUENCE [LARGE SCALE GENOMIC DNA]</scope>
    <source>
        <strain evidence="3">CgM1</strain>
    </source>
</reference>
<evidence type="ECO:0000256" key="1">
    <source>
        <dbReference type="SAM" id="MobiDB-lite"/>
    </source>
</evidence>
<dbReference type="EMBL" id="JAHXZJ010001492">
    <property type="protein sequence ID" value="KAH0552570.1"/>
    <property type="molecule type" value="Genomic_DNA"/>
</dbReference>
<accession>A0AAV7ILG9</accession>
<feature type="domain" description="ZSWIM3 N-terminal" evidence="2">
    <location>
        <begin position="8"/>
        <end position="112"/>
    </location>
</feature>
<comment type="caution">
    <text evidence="3">The sequence shown here is derived from an EMBL/GenBank/DDBJ whole genome shotgun (WGS) entry which is preliminary data.</text>
</comment>
<evidence type="ECO:0000259" key="2">
    <source>
        <dbReference type="Pfam" id="PF21599"/>
    </source>
</evidence>
<protein>
    <recommendedName>
        <fullName evidence="2">ZSWIM3 N-terminal domain-containing protein</fullName>
    </recommendedName>
</protein>
<feature type="region of interest" description="Disordered" evidence="1">
    <location>
        <begin position="362"/>
        <end position="422"/>
    </location>
</feature>